<keyword evidence="11" id="KW-1185">Reference proteome</keyword>
<dbReference type="Gene3D" id="3.30.565.10">
    <property type="entry name" value="Histidine kinase-like ATPase, C-terminal domain"/>
    <property type="match status" value="1"/>
</dbReference>
<dbReference type="PANTHER" id="PTHR44936">
    <property type="entry name" value="SENSOR PROTEIN CREC"/>
    <property type="match status" value="1"/>
</dbReference>
<keyword evidence="4" id="KW-0547">Nucleotide-binding</keyword>
<dbReference type="InterPro" id="IPR004358">
    <property type="entry name" value="Sig_transdc_His_kin-like_C"/>
</dbReference>
<dbReference type="RefSeq" id="WP_258235127.1">
    <property type="nucleotide sequence ID" value="NZ_BDQX01000289.1"/>
</dbReference>
<evidence type="ECO:0000256" key="2">
    <source>
        <dbReference type="ARBA" id="ARBA00012438"/>
    </source>
</evidence>
<comment type="catalytic activity">
    <reaction evidence="1">
        <text>ATP + protein L-histidine = ADP + protein N-phospho-L-histidine.</text>
        <dbReference type="EC" id="2.7.13.3"/>
    </reaction>
</comment>
<feature type="transmembrane region" description="Helical" evidence="8">
    <location>
        <begin position="51"/>
        <end position="76"/>
    </location>
</feature>
<dbReference type="PRINTS" id="PR00344">
    <property type="entry name" value="BCTRLSENSOR"/>
</dbReference>
<accession>A0A2R5ETT8</accession>
<keyword evidence="7" id="KW-0902">Two-component regulatory system</keyword>
<dbReference type="InterPro" id="IPR036097">
    <property type="entry name" value="HisK_dim/P_sf"/>
</dbReference>
<name>A0A2R5ETT8_9BACL</name>
<feature type="domain" description="Histidine kinase" evidence="9">
    <location>
        <begin position="227"/>
        <end position="438"/>
    </location>
</feature>
<protein>
    <recommendedName>
        <fullName evidence="2">histidine kinase</fullName>
        <ecNumber evidence="2">2.7.13.3</ecNumber>
    </recommendedName>
</protein>
<dbReference type="SUPFAM" id="SSF55874">
    <property type="entry name" value="ATPase domain of HSP90 chaperone/DNA topoisomerase II/histidine kinase"/>
    <property type="match status" value="1"/>
</dbReference>
<dbReference type="PANTHER" id="PTHR44936:SF10">
    <property type="entry name" value="SENSOR PROTEIN RSTB"/>
    <property type="match status" value="1"/>
</dbReference>
<keyword evidence="5" id="KW-0418">Kinase</keyword>
<dbReference type="Proteomes" id="UP000245202">
    <property type="component" value="Unassembled WGS sequence"/>
</dbReference>
<keyword evidence="8" id="KW-1133">Transmembrane helix</keyword>
<keyword evidence="6 10" id="KW-0067">ATP-binding</keyword>
<feature type="transmembrane region" description="Helical" evidence="8">
    <location>
        <begin position="116"/>
        <end position="137"/>
    </location>
</feature>
<dbReference type="InterPro" id="IPR050980">
    <property type="entry name" value="2C_sensor_his_kinase"/>
</dbReference>
<feature type="transmembrane region" description="Helical" evidence="8">
    <location>
        <begin position="181"/>
        <end position="203"/>
    </location>
</feature>
<dbReference type="CDD" id="cd00075">
    <property type="entry name" value="HATPase"/>
    <property type="match status" value="1"/>
</dbReference>
<feature type="transmembrane region" description="Helical" evidence="8">
    <location>
        <begin position="149"/>
        <end position="169"/>
    </location>
</feature>
<keyword evidence="3" id="KW-0808">Transferase</keyword>
<dbReference type="GO" id="GO:0000155">
    <property type="term" value="F:phosphorelay sensor kinase activity"/>
    <property type="evidence" value="ECO:0007669"/>
    <property type="project" value="InterPro"/>
</dbReference>
<evidence type="ECO:0000256" key="4">
    <source>
        <dbReference type="ARBA" id="ARBA00022741"/>
    </source>
</evidence>
<sequence length="446" mass="48816">MLYYFFALLAAAIVLLVNDIRNAANRWAAFFLVFAAIGGLADTAADTGLSIAARGIELLNLTVTPYGVLMFAMTYSGLPDRRRKPYSLLRWLLLLPVFAMLAAGLAMPGLPIRYGWLLLWSGPYYVISCILLVLALWREKDTRKRRQRLVTTLLFVPTLLAVLMFIYVARTFAPDFPFFGYVAAFISYSLAAGLLLAFAYGVLGVRLRFERDPLESAMKAASSGTNLLNHTIKNEIGKIAISADNARRSLPPGVDEEVQQHLAIIERSSEHMRAMVERLHGRTKAIELREEPVRLDLLASSVTEDYRERAERAQVLVEIHCRCAPTVVCDPVHVREALGNLLANAIEASPSPGGRVEVALNAGKRNVTLSVGDNGPGMTRSQTARAFEPFYSTKNGANNYGLGLSYVYNVMHAHGGSAELSGKESGGVAASLVFPRKKVLRQNGGG</sequence>
<evidence type="ECO:0000313" key="10">
    <source>
        <dbReference type="EMBL" id="GBG10080.1"/>
    </source>
</evidence>
<organism evidence="10 11">
    <name type="scientific">Paenibacillus agaridevorans</name>
    <dbReference type="NCBI Taxonomy" id="171404"/>
    <lineage>
        <taxon>Bacteria</taxon>
        <taxon>Bacillati</taxon>
        <taxon>Bacillota</taxon>
        <taxon>Bacilli</taxon>
        <taxon>Bacillales</taxon>
        <taxon>Paenibacillaceae</taxon>
        <taxon>Paenibacillus</taxon>
    </lineage>
</organism>
<dbReference type="Pfam" id="PF02518">
    <property type="entry name" value="HATPase_c"/>
    <property type="match status" value="1"/>
</dbReference>
<evidence type="ECO:0000259" key="9">
    <source>
        <dbReference type="PROSITE" id="PS50109"/>
    </source>
</evidence>
<dbReference type="SUPFAM" id="SSF47384">
    <property type="entry name" value="Homodimeric domain of signal transducing histidine kinase"/>
    <property type="match status" value="1"/>
</dbReference>
<evidence type="ECO:0000256" key="8">
    <source>
        <dbReference type="SAM" id="Phobius"/>
    </source>
</evidence>
<evidence type="ECO:0000256" key="3">
    <source>
        <dbReference type="ARBA" id="ARBA00022679"/>
    </source>
</evidence>
<reference evidence="10 11" key="1">
    <citation type="submission" date="2017-08" db="EMBL/GenBank/DDBJ databases">
        <title>Substantial Increase in Enzyme Production by Combined Drug-Resistance Mutations in Paenibacillus agaridevorans.</title>
        <authorList>
            <person name="Tanaka Y."/>
            <person name="Funane K."/>
            <person name="Hosaka T."/>
            <person name="Shiwa Y."/>
            <person name="Fujita N."/>
            <person name="Miyazaki T."/>
            <person name="Yoshikawa H."/>
            <person name="Murakami K."/>
            <person name="Kasahara K."/>
            <person name="Inaoka T."/>
            <person name="Hiraga Y."/>
            <person name="Ochi K."/>
        </authorList>
    </citation>
    <scope>NUCLEOTIDE SEQUENCE [LARGE SCALE GENOMIC DNA]</scope>
    <source>
        <strain evidence="10 11">T-3040</strain>
    </source>
</reference>
<proteinExistence type="predicted"/>
<feature type="transmembrane region" description="Helical" evidence="8">
    <location>
        <begin position="88"/>
        <end position="110"/>
    </location>
</feature>
<dbReference type="EMBL" id="BDQX01000289">
    <property type="protein sequence ID" value="GBG10080.1"/>
    <property type="molecule type" value="Genomic_DNA"/>
</dbReference>
<evidence type="ECO:0000313" key="11">
    <source>
        <dbReference type="Proteomes" id="UP000245202"/>
    </source>
</evidence>
<dbReference type="SMART" id="SM00387">
    <property type="entry name" value="HATPase_c"/>
    <property type="match status" value="1"/>
</dbReference>
<keyword evidence="8" id="KW-0472">Membrane</keyword>
<evidence type="ECO:0000256" key="5">
    <source>
        <dbReference type="ARBA" id="ARBA00022777"/>
    </source>
</evidence>
<dbReference type="EC" id="2.7.13.3" evidence="2"/>
<comment type="caution">
    <text evidence="10">The sequence shown here is derived from an EMBL/GenBank/DDBJ whole genome shotgun (WGS) entry which is preliminary data.</text>
</comment>
<dbReference type="GO" id="GO:0005524">
    <property type="term" value="F:ATP binding"/>
    <property type="evidence" value="ECO:0007669"/>
    <property type="project" value="UniProtKB-KW"/>
</dbReference>
<evidence type="ECO:0000256" key="6">
    <source>
        <dbReference type="ARBA" id="ARBA00022840"/>
    </source>
</evidence>
<dbReference type="InterPro" id="IPR003594">
    <property type="entry name" value="HATPase_dom"/>
</dbReference>
<keyword evidence="8" id="KW-0812">Transmembrane</keyword>
<dbReference type="InterPro" id="IPR005467">
    <property type="entry name" value="His_kinase_dom"/>
</dbReference>
<evidence type="ECO:0000256" key="7">
    <source>
        <dbReference type="ARBA" id="ARBA00023012"/>
    </source>
</evidence>
<dbReference type="PROSITE" id="PS50109">
    <property type="entry name" value="HIS_KIN"/>
    <property type="match status" value="1"/>
</dbReference>
<dbReference type="InterPro" id="IPR036890">
    <property type="entry name" value="HATPase_C_sf"/>
</dbReference>
<gene>
    <name evidence="10" type="ORF">PAT3040_04790</name>
</gene>
<dbReference type="AlphaFoldDB" id="A0A2R5ETT8"/>
<evidence type="ECO:0000256" key="1">
    <source>
        <dbReference type="ARBA" id="ARBA00000085"/>
    </source>
</evidence>